<evidence type="ECO:0000256" key="2">
    <source>
        <dbReference type="ARBA" id="ARBA00023015"/>
    </source>
</evidence>
<dbReference type="EMBL" id="JBAKAR010000001">
    <property type="protein sequence ID" value="MEL0611673.1"/>
    <property type="molecule type" value="Genomic_DNA"/>
</dbReference>
<sequence>MDIKPLRYFLAIAKNASFTRAAEQLNVAQPAVSMAIKKLETELGLTLLHRADRKISLTDEGKRLLLHAEKIIQATDDALLEMNELRGLNQGEVRVGIPSMLGSYYFPPILMAFRHRHPTINLKVIEGGTWQLQKMLEDGELDLSVIVAETLPEGLETHRLLKEEMRVTVAKDHPFSQLESITPDAFFDEELVMFKEGYFHRRVVDRLARETGKSPKIGFETNLIPLIKSITQQGFGVSTLLSMVVEGDDQLISRPFNPPIWLDLGIAWRKGAYLSQANQAFLDFVCKQGHDSENR</sequence>
<dbReference type="PROSITE" id="PS50931">
    <property type="entry name" value="HTH_LYSR"/>
    <property type="match status" value="1"/>
</dbReference>
<keyword evidence="2" id="KW-0805">Transcription regulation</keyword>
<dbReference type="PRINTS" id="PR00039">
    <property type="entry name" value="HTHLYSR"/>
</dbReference>
<feature type="domain" description="HTH lysR-type" evidence="5">
    <location>
        <begin position="1"/>
        <end position="58"/>
    </location>
</feature>
<protein>
    <submittedName>
        <fullName evidence="6">LysR family transcriptional regulator</fullName>
    </submittedName>
</protein>
<reference evidence="6 7" key="1">
    <citation type="submission" date="2024-02" db="EMBL/GenBank/DDBJ databases">
        <title>Bacteria isolated from the canopy kelp, Nereocystis luetkeana.</title>
        <authorList>
            <person name="Pfister C.A."/>
            <person name="Younker I.T."/>
            <person name="Light S.H."/>
        </authorList>
    </citation>
    <scope>NUCLEOTIDE SEQUENCE [LARGE SCALE GENOMIC DNA]</scope>
    <source>
        <strain evidence="6 7">TI.4.07</strain>
    </source>
</reference>
<dbReference type="Proteomes" id="UP001379949">
    <property type="component" value="Unassembled WGS sequence"/>
</dbReference>
<comment type="similarity">
    <text evidence="1">Belongs to the LysR transcriptional regulatory family.</text>
</comment>
<dbReference type="SUPFAM" id="SSF46785">
    <property type="entry name" value="Winged helix' DNA-binding domain"/>
    <property type="match status" value="1"/>
</dbReference>
<evidence type="ECO:0000313" key="7">
    <source>
        <dbReference type="Proteomes" id="UP001379949"/>
    </source>
</evidence>
<dbReference type="CDD" id="cd05466">
    <property type="entry name" value="PBP2_LTTR_substrate"/>
    <property type="match status" value="1"/>
</dbReference>
<dbReference type="InterPro" id="IPR050950">
    <property type="entry name" value="HTH-type_LysR_regulators"/>
</dbReference>
<keyword evidence="3" id="KW-0238">DNA-binding</keyword>
<dbReference type="Gene3D" id="1.10.10.10">
    <property type="entry name" value="Winged helix-like DNA-binding domain superfamily/Winged helix DNA-binding domain"/>
    <property type="match status" value="1"/>
</dbReference>
<dbReference type="Pfam" id="PF00126">
    <property type="entry name" value="HTH_1"/>
    <property type="match status" value="1"/>
</dbReference>
<keyword evidence="7" id="KW-1185">Reference proteome</keyword>
<dbReference type="InterPro" id="IPR036390">
    <property type="entry name" value="WH_DNA-bd_sf"/>
</dbReference>
<name>A0ABU9FZM8_9GAMM</name>
<evidence type="ECO:0000313" key="6">
    <source>
        <dbReference type="EMBL" id="MEL0611673.1"/>
    </source>
</evidence>
<dbReference type="Gene3D" id="3.40.190.290">
    <property type="match status" value="1"/>
</dbReference>
<evidence type="ECO:0000256" key="3">
    <source>
        <dbReference type="ARBA" id="ARBA00023125"/>
    </source>
</evidence>
<dbReference type="InterPro" id="IPR000847">
    <property type="entry name" value="LysR_HTH_N"/>
</dbReference>
<dbReference type="SUPFAM" id="SSF53850">
    <property type="entry name" value="Periplasmic binding protein-like II"/>
    <property type="match status" value="1"/>
</dbReference>
<evidence type="ECO:0000256" key="1">
    <source>
        <dbReference type="ARBA" id="ARBA00009437"/>
    </source>
</evidence>
<dbReference type="Pfam" id="PF03466">
    <property type="entry name" value="LysR_substrate"/>
    <property type="match status" value="1"/>
</dbReference>
<keyword evidence="4" id="KW-0804">Transcription</keyword>
<comment type="caution">
    <text evidence="6">The sequence shown here is derived from an EMBL/GenBank/DDBJ whole genome shotgun (WGS) entry which is preliminary data.</text>
</comment>
<dbReference type="InterPro" id="IPR005119">
    <property type="entry name" value="LysR_subst-bd"/>
</dbReference>
<dbReference type="PANTHER" id="PTHR30419">
    <property type="entry name" value="HTH-TYPE TRANSCRIPTIONAL REGULATOR YBHD"/>
    <property type="match status" value="1"/>
</dbReference>
<evidence type="ECO:0000259" key="5">
    <source>
        <dbReference type="PROSITE" id="PS50931"/>
    </source>
</evidence>
<gene>
    <name evidence="6" type="ORF">V6242_00845</name>
</gene>
<dbReference type="RefSeq" id="WP_341562595.1">
    <property type="nucleotide sequence ID" value="NZ_JBAKAQ010000001.1"/>
</dbReference>
<dbReference type="PANTHER" id="PTHR30419:SF8">
    <property type="entry name" value="NITROGEN ASSIMILATION TRANSCRIPTIONAL ACTIVATOR-RELATED"/>
    <property type="match status" value="1"/>
</dbReference>
<evidence type="ECO:0000256" key="4">
    <source>
        <dbReference type="ARBA" id="ARBA00023163"/>
    </source>
</evidence>
<dbReference type="InterPro" id="IPR036388">
    <property type="entry name" value="WH-like_DNA-bd_sf"/>
</dbReference>
<accession>A0ABU9FZM8</accession>
<organism evidence="6 7">
    <name type="scientific">Marinomonas arenicola</name>
    <dbReference type="NCBI Taxonomy" id="569601"/>
    <lineage>
        <taxon>Bacteria</taxon>
        <taxon>Pseudomonadati</taxon>
        <taxon>Pseudomonadota</taxon>
        <taxon>Gammaproteobacteria</taxon>
        <taxon>Oceanospirillales</taxon>
        <taxon>Oceanospirillaceae</taxon>
        <taxon>Marinomonas</taxon>
    </lineage>
</organism>
<proteinExistence type="inferred from homology"/>